<name>A0A0D6FGG4_CORDP</name>
<evidence type="ECO:0000313" key="1">
    <source>
        <dbReference type="EMBL" id="CAB0580755.1"/>
    </source>
</evidence>
<comment type="caution">
    <text evidence="1">The sequence shown here is derived from an EMBL/GenBank/DDBJ whole genome shotgun (WGS) entry which is preliminary data.</text>
</comment>
<proteinExistence type="predicted"/>
<accession>A0A0D6FGG4</accession>
<dbReference type="OMA" id="MKQPTKK"/>
<dbReference type="RefSeq" id="WP_014318641.1">
    <property type="nucleotide sequence ID" value="NZ_CABVGJ010000002.1"/>
</dbReference>
<reference evidence="1 2" key="1">
    <citation type="submission" date="2020-02" db="EMBL/GenBank/DDBJ databases">
        <authorList>
            <person name="Brisse S."/>
        </authorList>
    </citation>
    <scope>NUCLEOTIDE SEQUENCE [LARGE SCALE GENOMIC DNA]</scope>
    <source>
        <strain evidence="1">CIP107547</strain>
    </source>
</reference>
<dbReference type="EMBL" id="CADDAV010000001">
    <property type="protein sequence ID" value="CAB0580755.1"/>
    <property type="molecule type" value="Genomic_DNA"/>
</dbReference>
<protein>
    <submittedName>
        <fullName evidence="1">Uncharacterized protein</fullName>
    </submittedName>
</protein>
<dbReference type="GeneID" id="29421173"/>
<sequence>MKIESSCPLPVKPGMTVAQATEACYQSELGADTYVEEFEGWVDIEALEPGDPGRKIVCCVEDGICITVEMKYMELPITDTFYGVDLNCQPGEGWMTSLERVARALEDKGLEVVKRDSYVLLPDVFVAIEVGETIGWFDPAYWSREEFLEEAILA</sequence>
<dbReference type="Proteomes" id="UP000480222">
    <property type="component" value="Unassembled WGS sequence"/>
</dbReference>
<dbReference type="AlphaFoldDB" id="A0A0D6FGG4"/>
<evidence type="ECO:0000313" key="2">
    <source>
        <dbReference type="Proteomes" id="UP000480222"/>
    </source>
</evidence>
<organism evidence="1 2">
    <name type="scientific">Corynebacterium diphtheriae</name>
    <dbReference type="NCBI Taxonomy" id="1717"/>
    <lineage>
        <taxon>Bacteria</taxon>
        <taxon>Bacillati</taxon>
        <taxon>Actinomycetota</taxon>
        <taxon>Actinomycetes</taxon>
        <taxon>Mycobacteriales</taxon>
        <taxon>Corynebacteriaceae</taxon>
        <taxon>Corynebacterium</taxon>
    </lineage>
</organism>
<dbReference type="KEGG" id="cdip:ERS451417_00379"/>
<gene>
    <name evidence="1" type="ORF">CIP107547_00233</name>
</gene>